<feature type="non-terminal residue" evidence="2">
    <location>
        <position position="74"/>
    </location>
</feature>
<reference evidence="2" key="1">
    <citation type="journal article" date="2004" name="Nature">
        <title>Genome duplication in the teleost fish Tetraodon nigroviridis reveals the early vertebrate proto-karyotype.</title>
        <authorList>
            <person name="Jaillon O."/>
            <person name="Aury J.-M."/>
            <person name="Brunet F."/>
            <person name="Petit J.-L."/>
            <person name="Stange-Thomann N."/>
            <person name="Mauceli E."/>
            <person name="Bouneau L."/>
            <person name="Fischer C."/>
            <person name="Ozouf-Costaz C."/>
            <person name="Bernot A."/>
            <person name="Nicaud S."/>
            <person name="Jaffe D."/>
            <person name="Fisher S."/>
            <person name="Lutfalla G."/>
            <person name="Dossat C."/>
            <person name="Segurens B."/>
            <person name="Dasilva C."/>
            <person name="Salanoubat M."/>
            <person name="Levy M."/>
            <person name="Boudet N."/>
            <person name="Castellano S."/>
            <person name="Anthouard V."/>
            <person name="Jubin C."/>
            <person name="Castelli V."/>
            <person name="Katinka M."/>
            <person name="Vacherie B."/>
            <person name="Biemont C."/>
            <person name="Skalli Z."/>
            <person name="Cattolico L."/>
            <person name="Poulain J."/>
            <person name="De Berardinis V."/>
            <person name="Cruaud C."/>
            <person name="Duprat S."/>
            <person name="Brottier P."/>
            <person name="Coutanceau J.-P."/>
            <person name="Gouzy J."/>
            <person name="Parra G."/>
            <person name="Lardier G."/>
            <person name="Chapple C."/>
            <person name="McKernan K.J."/>
            <person name="McEwan P."/>
            <person name="Bosak S."/>
            <person name="Kellis M."/>
            <person name="Volff J.-N."/>
            <person name="Guigo R."/>
            <person name="Zody M.C."/>
            <person name="Mesirov J."/>
            <person name="Lindblad-Toh K."/>
            <person name="Birren B."/>
            <person name="Nusbaum C."/>
            <person name="Kahn D."/>
            <person name="Robinson-Rechavi M."/>
            <person name="Laudet V."/>
            <person name="Schachter V."/>
            <person name="Quetier F."/>
            <person name="Saurin W."/>
            <person name="Scarpelli C."/>
            <person name="Wincker P."/>
            <person name="Lander E.S."/>
            <person name="Weissenbach J."/>
            <person name="Roest Crollius H."/>
        </authorList>
    </citation>
    <scope>NUCLEOTIDE SEQUENCE [LARGE SCALE GENOMIC DNA]</scope>
</reference>
<dbReference type="EMBL" id="CAAE01007755">
    <property type="protein sequence ID" value="CAF90730.1"/>
    <property type="molecule type" value="Genomic_DNA"/>
</dbReference>
<dbReference type="KEGG" id="tng:GSTEN00005124G001"/>
<protein>
    <submittedName>
        <fullName evidence="2">(spotted green pufferfish) hypothetical protein</fullName>
    </submittedName>
</protein>
<accession>Q4T8Q2</accession>
<evidence type="ECO:0000256" key="1">
    <source>
        <dbReference type="SAM" id="MobiDB-lite"/>
    </source>
</evidence>
<name>Q4T8Q2_TETNG</name>
<organism evidence="2">
    <name type="scientific">Tetraodon nigroviridis</name>
    <name type="common">Spotted green pufferfish</name>
    <name type="synonym">Chelonodon nigroviridis</name>
    <dbReference type="NCBI Taxonomy" id="99883"/>
    <lineage>
        <taxon>Eukaryota</taxon>
        <taxon>Metazoa</taxon>
        <taxon>Chordata</taxon>
        <taxon>Craniata</taxon>
        <taxon>Vertebrata</taxon>
        <taxon>Euteleostomi</taxon>
        <taxon>Actinopterygii</taxon>
        <taxon>Neopterygii</taxon>
        <taxon>Teleostei</taxon>
        <taxon>Neoteleostei</taxon>
        <taxon>Acanthomorphata</taxon>
        <taxon>Eupercaria</taxon>
        <taxon>Tetraodontiformes</taxon>
        <taxon>Tetradontoidea</taxon>
        <taxon>Tetraodontidae</taxon>
        <taxon>Tetraodon</taxon>
    </lineage>
</organism>
<sequence>VARGSTDPKSQRKRTNRGFGFGPRTSTATIWPLHAAVKTLEKGNCKKSCSRNLFLTCSTGRKKINVHFIYVTVL</sequence>
<gene>
    <name evidence="2" type="ORF">GSTENG00005124001</name>
</gene>
<evidence type="ECO:0000313" key="2">
    <source>
        <dbReference type="EMBL" id="CAF90730.1"/>
    </source>
</evidence>
<comment type="caution">
    <text evidence="2">The sequence shown here is derived from an EMBL/GenBank/DDBJ whole genome shotgun (WGS) entry which is preliminary data.</text>
</comment>
<feature type="region of interest" description="Disordered" evidence="1">
    <location>
        <begin position="1"/>
        <end position="23"/>
    </location>
</feature>
<proteinExistence type="predicted"/>
<dbReference type="AlphaFoldDB" id="Q4T8Q2"/>
<reference evidence="2" key="2">
    <citation type="submission" date="2004-02" db="EMBL/GenBank/DDBJ databases">
        <authorList>
            <consortium name="Genoscope"/>
            <consortium name="Whitehead Institute Centre for Genome Research"/>
        </authorList>
    </citation>
    <scope>NUCLEOTIDE SEQUENCE</scope>
</reference>